<dbReference type="VEuPathDB" id="CryptoDB:Cvel_4063"/>
<reference evidence="5" key="1">
    <citation type="submission" date="2014-11" db="EMBL/GenBank/DDBJ databases">
        <authorList>
            <person name="Otto D Thomas"/>
            <person name="Naeem Raeece"/>
        </authorList>
    </citation>
    <scope>NUCLEOTIDE SEQUENCE</scope>
</reference>
<organism evidence="5">
    <name type="scientific">Chromera velia CCMP2878</name>
    <dbReference type="NCBI Taxonomy" id="1169474"/>
    <lineage>
        <taxon>Eukaryota</taxon>
        <taxon>Sar</taxon>
        <taxon>Alveolata</taxon>
        <taxon>Colpodellida</taxon>
        <taxon>Chromeraceae</taxon>
        <taxon>Chromera</taxon>
    </lineage>
</organism>
<dbReference type="PROSITE" id="PS50011">
    <property type="entry name" value="PROTEIN_KINASE_DOM"/>
    <property type="match status" value="1"/>
</dbReference>
<keyword evidence="3" id="KW-0472">Membrane</keyword>
<evidence type="ECO:0000259" key="4">
    <source>
        <dbReference type="PROSITE" id="PS50011"/>
    </source>
</evidence>
<keyword evidence="1" id="KW-0067">ATP-binding</keyword>
<evidence type="ECO:0000256" key="3">
    <source>
        <dbReference type="SAM" id="Phobius"/>
    </source>
</evidence>
<dbReference type="AlphaFoldDB" id="A0A0G4G1U4"/>
<keyword evidence="3" id="KW-1133">Transmembrane helix</keyword>
<dbReference type="SUPFAM" id="SSF56112">
    <property type="entry name" value="Protein kinase-like (PK-like)"/>
    <property type="match status" value="1"/>
</dbReference>
<dbReference type="InterPro" id="IPR000719">
    <property type="entry name" value="Prot_kinase_dom"/>
</dbReference>
<dbReference type="GO" id="GO:0004672">
    <property type="term" value="F:protein kinase activity"/>
    <property type="evidence" value="ECO:0007669"/>
    <property type="project" value="InterPro"/>
</dbReference>
<dbReference type="GO" id="GO:0005524">
    <property type="term" value="F:ATP binding"/>
    <property type="evidence" value="ECO:0007669"/>
    <property type="project" value="UniProtKB-UniRule"/>
</dbReference>
<feature type="compositionally biased region" description="Acidic residues" evidence="2">
    <location>
        <begin position="606"/>
        <end position="618"/>
    </location>
</feature>
<feature type="region of interest" description="Disordered" evidence="2">
    <location>
        <begin position="584"/>
        <end position="634"/>
    </location>
</feature>
<feature type="region of interest" description="Disordered" evidence="2">
    <location>
        <begin position="901"/>
        <end position="923"/>
    </location>
</feature>
<evidence type="ECO:0000313" key="5">
    <source>
        <dbReference type="EMBL" id="CEM22027.1"/>
    </source>
</evidence>
<feature type="binding site" evidence="1">
    <location>
        <position position="416"/>
    </location>
    <ligand>
        <name>ATP</name>
        <dbReference type="ChEBI" id="CHEBI:30616"/>
    </ligand>
</feature>
<gene>
    <name evidence="5" type="ORF">Cvel_4063</name>
</gene>
<protein>
    <recommendedName>
        <fullName evidence="4">Protein kinase domain-containing protein</fullName>
    </recommendedName>
</protein>
<dbReference type="EMBL" id="CDMZ01000816">
    <property type="protein sequence ID" value="CEM22027.1"/>
    <property type="molecule type" value="Genomic_DNA"/>
</dbReference>
<feature type="region of interest" description="Disordered" evidence="2">
    <location>
        <begin position="204"/>
        <end position="225"/>
    </location>
</feature>
<feature type="region of interest" description="Disordered" evidence="2">
    <location>
        <begin position="661"/>
        <end position="693"/>
    </location>
</feature>
<feature type="domain" description="Protein kinase" evidence="4">
    <location>
        <begin position="388"/>
        <end position="763"/>
    </location>
</feature>
<dbReference type="InterPro" id="IPR017441">
    <property type="entry name" value="Protein_kinase_ATP_BS"/>
</dbReference>
<proteinExistence type="predicted"/>
<keyword evidence="1" id="KW-0547">Nucleotide-binding</keyword>
<name>A0A0G4G1U4_9ALVE</name>
<feature type="transmembrane region" description="Helical" evidence="3">
    <location>
        <begin position="1076"/>
        <end position="1100"/>
    </location>
</feature>
<evidence type="ECO:0000256" key="2">
    <source>
        <dbReference type="SAM" id="MobiDB-lite"/>
    </source>
</evidence>
<dbReference type="PROSITE" id="PS00107">
    <property type="entry name" value="PROTEIN_KINASE_ATP"/>
    <property type="match status" value="1"/>
</dbReference>
<sequence length="1102" mass="119604">MPRRGSGGPTYAELKFVLGRAFELAEAGIPPSPGSGCVLVSQLNRQGAVVVSAVDVQDPKSLAAALFGYEDFTLRPLLVTTTERTLVSAPIAISLVFPGEVSMGHFRKFRKSVRGVFRLEHSSARAILQQRRELLAAAQDKAQRGEILEGMVKSIEADLDMFASDRASSPPRVSRLTQPLQQQFERGEEKGASKWIRSMILSSSSECGGAQGRGSGNPSTPQPLLPVYVSRCRRKHRRGGLKKASEDSVHFPPDGFPIETQVDVLALLVLYLCKLLTSESLLVWKFRSVEAREGKMKSVVRELTTVSRWRLFFEEEGNLSTEQKALVDRYFQRVAQKGEGGSTGNSAGTADESHRRSLVLEPFEEALKRPEQVSVPLMIRQDGQENAVRVLRVLGDGTTGIVLLVSLEDGTRTALKVSYLRGSIDQEAAIIHALQGSSGMSEKDEEEETAELARKVVGLTGVATKSAGRVFMNEVGDVIETGRQVLVGMVPDCTVDRSGSVEVCVGKVRFSLYILPLELAQGVSLESLLLSGNSVTRSKLVGNVPLLLGIARRVLAYLYFLSSRGVVHGDLNPGQILVELPKGYEDSQEEISEPPSDTESLSDLGGEGEQEGGGEGGDEAANAAPEGVSANEGVGETGSIVVGQAAGVAAAGVTVETAVGIEDGAGSDGDGEGEKKEDADEEQEGEQKEKGKQVGEFGYIPMDDQTFPEDDTELITELADGPRKDFLTAAVPAELQEDVNVSVRVLDLGRAQRLSPSPTEPWISRGVGLTYAGARTLEGWALLSNSPDEDLVFLGVNLFWSLFGEKLLDLPWDLIPNSRTAAPLAALVWCRVLSSQEERLDFANLLQWQQKLLRACARDVDRKAVGLPEDASDVEVENALFGGGVFNEDKCVSAALELQKPGEKEEGAESSEGDEGQQPAAAAAAAAAAASSQEGHRSCSQGESSIWFRVRDAVRSVKSVSERVSSFFEKMQSLNDSFECGMFTDDQEFRQNAVIGQRGREMIRAQVRLFVDEILIPVLHPVKRWDFATPGSVQTFRSELLRLTHVTVRRQRAAVREASVFRRKEIVVRCNVWGSLFRVSSTFGCMLWGIFNLFCVWSAVVP</sequence>
<accession>A0A0G4G1U4</accession>
<evidence type="ECO:0000256" key="1">
    <source>
        <dbReference type="PROSITE-ProRule" id="PRU10141"/>
    </source>
</evidence>
<keyword evidence="3" id="KW-0812">Transmembrane</keyword>
<dbReference type="InterPro" id="IPR011009">
    <property type="entry name" value="Kinase-like_dom_sf"/>
</dbReference>